<comment type="domain">
    <text evidence="3">2 residues (Tyr-70 and Arg-73) present in a large hydrophobic pocket are probably involved in substrate specificity. They are important for desuccinylation activity, but dispensable for deacetylation activity.</text>
</comment>
<feature type="binding site" evidence="3">
    <location>
        <position position="70"/>
    </location>
    <ligand>
        <name>substrate</name>
    </ligand>
</feature>
<dbReference type="AlphaFoldDB" id="A0A1L7CX04"/>
<dbReference type="EC" id="2.3.1.286" evidence="3"/>
<comment type="cofactor">
    <cofactor evidence="3">
        <name>Zn(2+)</name>
        <dbReference type="ChEBI" id="CHEBI:29105"/>
    </cofactor>
    <text evidence="3">Binds 1 zinc ion per subunit.</text>
</comment>
<feature type="binding site" evidence="3">
    <location>
        <position position="244"/>
    </location>
    <ligand>
        <name>NAD(+)</name>
        <dbReference type="ChEBI" id="CHEBI:57540"/>
    </ligand>
</feature>
<evidence type="ECO:0000256" key="3">
    <source>
        <dbReference type="HAMAP-Rule" id="MF_01121"/>
    </source>
</evidence>
<dbReference type="Gene3D" id="3.30.1600.10">
    <property type="entry name" value="SIR2/SIRT2 'Small Domain"/>
    <property type="match status" value="1"/>
</dbReference>
<keyword evidence="1" id="KW-0808">Transferase</keyword>
<reference evidence="6 7" key="1">
    <citation type="submission" date="2014-08" db="EMBL/GenBank/DDBJ databases">
        <title>Complete genome sequence of Corynebacterium sphenisci CECT 5990(T) (=DSM 44792(T)), isolated from healthy wild penguins.</title>
        <authorList>
            <person name="Ruckert C."/>
            <person name="Albersmeier A."/>
            <person name="Winkler A."/>
            <person name="Kalinowski J."/>
        </authorList>
    </citation>
    <scope>NUCLEOTIDE SEQUENCE [LARGE SCALE GENOMIC DNA]</scope>
    <source>
        <strain evidence="6 7">DSM 44792</strain>
    </source>
</reference>
<dbReference type="NCBIfam" id="NF001753">
    <property type="entry name" value="PRK00481.1-3"/>
    <property type="match status" value="1"/>
</dbReference>
<dbReference type="EMBL" id="CP009248">
    <property type="protein sequence ID" value="APT90337.1"/>
    <property type="molecule type" value="Genomic_DNA"/>
</dbReference>
<feature type="binding site" evidence="3">
    <location>
        <position position="73"/>
    </location>
    <ligand>
        <name>substrate</name>
    </ligand>
</feature>
<evidence type="ECO:0000313" key="7">
    <source>
        <dbReference type="Proteomes" id="UP000185469"/>
    </source>
</evidence>
<keyword evidence="3 4" id="KW-0479">Metal-binding</keyword>
<dbReference type="GO" id="GO:0008270">
    <property type="term" value="F:zinc ion binding"/>
    <property type="evidence" value="ECO:0007669"/>
    <property type="project" value="UniProtKB-UniRule"/>
</dbReference>
<evidence type="ECO:0000259" key="5">
    <source>
        <dbReference type="PROSITE" id="PS50305"/>
    </source>
</evidence>
<dbReference type="InterPro" id="IPR026591">
    <property type="entry name" value="Sirtuin_cat_small_dom_sf"/>
</dbReference>
<dbReference type="SUPFAM" id="SSF52467">
    <property type="entry name" value="DHS-like NAD/FAD-binding domain"/>
    <property type="match status" value="1"/>
</dbReference>
<feature type="binding site" evidence="3 4">
    <location>
        <position position="137"/>
    </location>
    <ligand>
        <name>Zn(2+)</name>
        <dbReference type="ChEBI" id="CHEBI:29105"/>
    </ligand>
</feature>
<evidence type="ECO:0000256" key="2">
    <source>
        <dbReference type="ARBA" id="ARBA00023027"/>
    </source>
</evidence>
<comment type="subcellular location">
    <subcellularLocation>
        <location evidence="3">Cytoplasm</location>
    </subcellularLocation>
</comment>
<feature type="active site" description="Proton acceptor" evidence="3 4">
    <location>
        <position position="126"/>
    </location>
</feature>
<evidence type="ECO:0000256" key="1">
    <source>
        <dbReference type="ARBA" id="ARBA00022679"/>
    </source>
</evidence>
<dbReference type="GO" id="GO:0070403">
    <property type="term" value="F:NAD+ binding"/>
    <property type="evidence" value="ECO:0007669"/>
    <property type="project" value="UniProtKB-UniRule"/>
</dbReference>
<protein>
    <recommendedName>
        <fullName evidence="3">NAD-dependent protein deacylase</fullName>
        <ecNumber evidence="3">2.3.1.286</ecNumber>
    </recommendedName>
    <alternativeName>
        <fullName evidence="3">Regulatory protein SIR2 homolog</fullName>
    </alternativeName>
</protein>
<keyword evidence="3 4" id="KW-0862">Zinc</keyword>
<dbReference type="PANTHER" id="PTHR11085">
    <property type="entry name" value="NAD-DEPENDENT PROTEIN DEACYLASE SIRTUIN-5, MITOCHONDRIAL-RELATED"/>
    <property type="match status" value="1"/>
</dbReference>
<dbReference type="InterPro" id="IPR027546">
    <property type="entry name" value="Sirtuin_class_III"/>
</dbReference>
<feature type="binding site" evidence="3">
    <location>
        <begin position="200"/>
        <end position="202"/>
    </location>
    <ligand>
        <name>NAD(+)</name>
        <dbReference type="ChEBI" id="CHEBI:57540"/>
    </ligand>
</feature>
<evidence type="ECO:0000313" key="6">
    <source>
        <dbReference type="EMBL" id="APT90337.1"/>
    </source>
</evidence>
<feature type="binding site" evidence="3">
    <location>
        <begin position="108"/>
        <end position="111"/>
    </location>
    <ligand>
        <name>NAD(+)</name>
        <dbReference type="ChEBI" id="CHEBI:57540"/>
    </ligand>
</feature>
<dbReference type="InterPro" id="IPR026590">
    <property type="entry name" value="Ssirtuin_cat_dom"/>
</dbReference>
<dbReference type="InterPro" id="IPR029035">
    <property type="entry name" value="DHS-like_NAD/FAD-binding_dom"/>
</dbReference>
<dbReference type="STRING" id="1437874.CSPHI_03845"/>
<feature type="binding site" evidence="3 4">
    <location>
        <position position="162"/>
    </location>
    <ligand>
        <name>Zn(2+)</name>
        <dbReference type="ChEBI" id="CHEBI:29105"/>
    </ligand>
</feature>
<comment type="similarity">
    <text evidence="3">Belongs to the sirtuin family. Class III subfamily.</text>
</comment>
<dbReference type="GO" id="GO:0036055">
    <property type="term" value="F:protein-succinyllysine desuccinylase activity"/>
    <property type="evidence" value="ECO:0007669"/>
    <property type="project" value="UniProtKB-UniRule"/>
</dbReference>
<evidence type="ECO:0000256" key="4">
    <source>
        <dbReference type="PROSITE-ProRule" id="PRU00236"/>
    </source>
</evidence>
<dbReference type="Pfam" id="PF02146">
    <property type="entry name" value="SIR2"/>
    <property type="match status" value="1"/>
</dbReference>
<dbReference type="HAMAP" id="MF_01121">
    <property type="entry name" value="Sirtuin_ClassIII"/>
    <property type="match status" value="1"/>
</dbReference>
<accession>A0A1L7CX04</accession>
<dbReference type="Proteomes" id="UP000185469">
    <property type="component" value="Chromosome"/>
</dbReference>
<name>A0A1L7CX04_9CORY</name>
<gene>
    <name evidence="3" type="primary">cobB</name>
    <name evidence="6" type="ORF">CSPHI_03845</name>
</gene>
<dbReference type="InterPro" id="IPR050134">
    <property type="entry name" value="NAD-dep_sirtuin_deacylases"/>
</dbReference>
<organism evidence="6 7">
    <name type="scientific">Corynebacterium sphenisci DSM 44792</name>
    <dbReference type="NCBI Taxonomy" id="1437874"/>
    <lineage>
        <taxon>Bacteria</taxon>
        <taxon>Bacillati</taxon>
        <taxon>Actinomycetota</taxon>
        <taxon>Actinomycetes</taxon>
        <taxon>Mycobacteriales</taxon>
        <taxon>Corynebacteriaceae</taxon>
        <taxon>Corynebacterium</taxon>
    </lineage>
</organism>
<feature type="binding site" evidence="3 4">
    <location>
        <position position="159"/>
    </location>
    <ligand>
        <name>Zn(2+)</name>
        <dbReference type="ChEBI" id="CHEBI:29105"/>
    </ligand>
</feature>
<comment type="function">
    <text evidence="3">NAD-dependent lysine deacetylase and desuccinylase that specifically removes acetyl and succinyl groups on target proteins. Modulates the activities of several proteins which are inactive in their acylated form.</text>
</comment>
<sequence length="269" mass="27860">MADTTIPAPIAELARAARRVVFFTGAGMSAESGLDTFRDAGTGLWSHVDPEAMASFDAWRADPAPIWPWYLERLRRARAAKPNAGHRAVAEWSRRLAATGGSGSVVTQNIDDLHERAGSAGVAHLHGRLDEFRCDHCAAPAPEPVPPEQPTAHLMPPFCAACGTGFVRPAVTWFGEALPAAAWAAAERAIGEADLVVVVGTSGVVFPAAGLPLQAMRAGVPVVELSPADTDLTPALTASWRTTAATGLPALARRAIAALDAAGGAPAAD</sequence>
<keyword evidence="3" id="KW-0963">Cytoplasm</keyword>
<dbReference type="OrthoDB" id="9800582at2"/>
<keyword evidence="2 3" id="KW-0520">NAD</keyword>
<dbReference type="GO" id="GO:0005737">
    <property type="term" value="C:cytoplasm"/>
    <property type="evidence" value="ECO:0007669"/>
    <property type="project" value="UniProtKB-SubCell"/>
</dbReference>
<proteinExistence type="inferred from homology"/>
<dbReference type="GO" id="GO:0017136">
    <property type="term" value="F:histone deacetylase activity, NAD-dependent"/>
    <property type="evidence" value="ECO:0007669"/>
    <property type="project" value="TreeGrafter"/>
</dbReference>
<comment type="catalytic activity">
    <reaction evidence="3">
        <text>N(6)-acetyl-L-lysyl-[protein] + NAD(+) + H2O = 2''-O-acetyl-ADP-D-ribose + nicotinamide + L-lysyl-[protein]</text>
        <dbReference type="Rhea" id="RHEA:43636"/>
        <dbReference type="Rhea" id="RHEA-COMP:9752"/>
        <dbReference type="Rhea" id="RHEA-COMP:10731"/>
        <dbReference type="ChEBI" id="CHEBI:15377"/>
        <dbReference type="ChEBI" id="CHEBI:17154"/>
        <dbReference type="ChEBI" id="CHEBI:29969"/>
        <dbReference type="ChEBI" id="CHEBI:57540"/>
        <dbReference type="ChEBI" id="CHEBI:61930"/>
        <dbReference type="ChEBI" id="CHEBI:83767"/>
        <dbReference type="EC" id="2.3.1.286"/>
    </reaction>
</comment>
<dbReference type="Gene3D" id="3.40.50.1220">
    <property type="entry name" value="TPP-binding domain"/>
    <property type="match status" value="1"/>
</dbReference>
<keyword evidence="7" id="KW-1185">Reference proteome</keyword>
<comment type="caution">
    <text evidence="3">Lacks conserved residue(s) required for the propagation of feature annotation.</text>
</comment>
<dbReference type="InterPro" id="IPR003000">
    <property type="entry name" value="Sirtuin"/>
</dbReference>
<dbReference type="KEGG" id="csph:CSPHI_03845"/>
<dbReference type="RefSeq" id="WP_075691568.1">
    <property type="nucleotide sequence ID" value="NZ_CP009248.1"/>
</dbReference>
<comment type="catalytic activity">
    <reaction evidence="3">
        <text>N(6)-succinyl-L-lysyl-[protein] + NAD(+) + H2O = 2''-O-succinyl-ADP-D-ribose + nicotinamide + L-lysyl-[protein]</text>
        <dbReference type="Rhea" id="RHEA:47668"/>
        <dbReference type="Rhea" id="RHEA-COMP:9752"/>
        <dbReference type="Rhea" id="RHEA-COMP:11877"/>
        <dbReference type="ChEBI" id="CHEBI:15377"/>
        <dbReference type="ChEBI" id="CHEBI:17154"/>
        <dbReference type="ChEBI" id="CHEBI:29969"/>
        <dbReference type="ChEBI" id="CHEBI:57540"/>
        <dbReference type="ChEBI" id="CHEBI:87830"/>
        <dbReference type="ChEBI" id="CHEBI:87832"/>
    </reaction>
</comment>
<feature type="domain" description="Deacetylase sirtuin-type" evidence="5">
    <location>
        <begin position="1"/>
        <end position="262"/>
    </location>
</feature>
<dbReference type="GO" id="GO:0036054">
    <property type="term" value="F:protein-malonyllysine demalonylase activity"/>
    <property type="evidence" value="ECO:0007669"/>
    <property type="project" value="InterPro"/>
</dbReference>
<dbReference type="PANTHER" id="PTHR11085:SF4">
    <property type="entry name" value="NAD-DEPENDENT PROTEIN DEACYLASE"/>
    <property type="match status" value="1"/>
</dbReference>
<feature type="binding site" evidence="3 4">
    <location>
        <position position="134"/>
    </location>
    <ligand>
        <name>Zn(2+)</name>
        <dbReference type="ChEBI" id="CHEBI:29105"/>
    </ligand>
</feature>
<dbReference type="PROSITE" id="PS50305">
    <property type="entry name" value="SIRTUIN"/>
    <property type="match status" value="1"/>
</dbReference>